<feature type="transmembrane region" description="Helical" evidence="13">
    <location>
        <begin position="67"/>
        <end position="88"/>
    </location>
</feature>
<keyword evidence="10 13" id="KW-0472">Membrane</keyword>
<accession>A0A5N5TGG5</accession>
<feature type="transmembrane region" description="Helical" evidence="13">
    <location>
        <begin position="94"/>
        <end position="112"/>
    </location>
</feature>
<keyword evidence="6 14" id="KW-0808">Transferase</keyword>
<evidence type="ECO:0000256" key="11">
    <source>
        <dbReference type="ARBA" id="ARBA00023572"/>
    </source>
</evidence>
<dbReference type="InterPro" id="IPR007269">
    <property type="entry name" value="ICMT_MeTrfase"/>
</dbReference>
<evidence type="ECO:0000256" key="7">
    <source>
        <dbReference type="ARBA" id="ARBA00022691"/>
    </source>
</evidence>
<keyword evidence="13" id="KW-0256">Endoplasmic reticulum</keyword>
<comment type="catalytic activity">
    <reaction evidence="1 13">
        <text>[protein]-C-terminal S-[(2E,6E)-farnesyl]-L-cysteine + S-adenosyl-L-methionine = [protein]-C-terminal S-[(2E,6E)-farnesyl]-L-cysteine methyl ester + S-adenosyl-L-homocysteine</text>
        <dbReference type="Rhea" id="RHEA:21672"/>
        <dbReference type="Rhea" id="RHEA-COMP:12125"/>
        <dbReference type="Rhea" id="RHEA-COMP:12126"/>
        <dbReference type="ChEBI" id="CHEBI:57856"/>
        <dbReference type="ChEBI" id="CHEBI:59789"/>
        <dbReference type="ChEBI" id="CHEBI:90510"/>
        <dbReference type="ChEBI" id="CHEBI:90511"/>
        <dbReference type="EC" id="2.1.1.100"/>
    </reaction>
</comment>
<dbReference type="OrthoDB" id="422086at2759"/>
<evidence type="ECO:0000256" key="10">
    <source>
        <dbReference type="ARBA" id="ARBA00023136"/>
    </source>
</evidence>
<comment type="caution">
    <text evidence="14">The sequence shown here is derived from an EMBL/GenBank/DDBJ whole genome shotgun (WGS) entry which is preliminary data.</text>
</comment>
<keyword evidence="9 13" id="KW-1133">Transmembrane helix</keyword>
<evidence type="ECO:0000256" key="13">
    <source>
        <dbReference type="RuleBase" id="RU362022"/>
    </source>
</evidence>
<dbReference type="PANTHER" id="PTHR12714">
    <property type="entry name" value="PROTEIN-S ISOPRENYLCYSTEINE O-METHYLTRANSFERASE"/>
    <property type="match status" value="1"/>
</dbReference>
<comment type="function">
    <text evidence="11">Catalyzes the post-translational methylation of isoprenylated C-terminal cysteine residues.</text>
</comment>
<dbReference type="GO" id="GO:0032259">
    <property type="term" value="P:methylation"/>
    <property type="evidence" value="ECO:0007669"/>
    <property type="project" value="UniProtKB-KW"/>
</dbReference>
<evidence type="ECO:0000256" key="8">
    <source>
        <dbReference type="ARBA" id="ARBA00022692"/>
    </source>
</evidence>
<feature type="transmembrane region" description="Helical" evidence="13">
    <location>
        <begin position="40"/>
        <end position="60"/>
    </location>
</feature>
<name>A0A5N5TGG5_9CRUS</name>
<dbReference type="GO" id="GO:0004671">
    <property type="term" value="F:protein C-terminal S-isoprenylcysteine carboxyl O-methyltransferase activity"/>
    <property type="evidence" value="ECO:0007669"/>
    <property type="project" value="UniProtKB-EC"/>
</dbReference>
<evidence type="ECO:0000256" key="9">
    <source>
        <dbReference type="ARBA" id="ARBA00022989"/>
    </source>
</evidence>
<keyword evidence="5 13" id="KW-0489">Methyltransferase</keyword>
<evidence type="ECO:0000256" key="2">
    <source>
        <dbReference type="ARBA" id="ARBA00004141"/>
    </source>
</evidence>
<keyword evidence="15" id="KW-1185">Reference proteome</keyword>
<evidence type="ECO:0000256" key="5">
    <source>
        <dbReference type="ARBA" id="ARBA00022603"/>
    </source>
</evidence>
<dbReference type="Gene3D" id="1.20.120.1630">
    <property type="match status" value="1"/>
</dbReference>
<evidence type="ECO:0000256" key="3">
    <source>
        <dbReference type="ARBA" id="ARBA00009140"/>
    </source>
</evidence>
<feature type="transmembrane region" description="Helical" evidence="13">
    <location>
        <begin position="12"/>
        <end position="34"/>
    </location>
</feature>
<evidence type="ECO:0000256" key="6">
    <source>
        <dbReference type="ARBA" id="ARBA00022679"/>
    </source>
</evidence>
<dbReference type="Pfam" id="PF04140">
    <property type="entry name" value="ICMT"/>
    <property type="match status" value="1"/>
</dbReference>
<evidence type="ECO:0000256" key="4">
    <source>
        <dbReference type="ARBA" id="ARBA00012151"/>
    </source>
</evidence>
<reference evidence="14 15" key="1">
    <citation type="journal article" date="2019" name="PLoS Biol.">
        <title>Sex chromosomes control vertical transmission of feminizing Wolbachia symbionts in an isopod.</title>
        <authorList>
            <person name="Becking T."/>
            <person name="Chebbi M.A."/>
            <person name="Giraud I."/>
            <person name="Moumen B."/>
            <person name="Laverre T."/>
            <person name="Caubet Y."/>
            <person name="Peccoud J."/>
            <person name="Gilbert C."/>
            <person name="Cordaux R."/>
        </authorList>
    </citation>
    <scope>NUCLEOTIDE SEQUENCE [LARGE SCALE GENOMIC DNA]</scope>
    <source>
        <strain evidence="14">ANa2</strain>
        <tissue evidence="14">Whole body excluding digestive tract and cuticle</tissue>
    </source>
</reference>
<organism evidence="14 15">
    <name type="scientific">Armadillidium nasatum</name>
    <dbReference type="NCBI Taxonomy" id="96803"/>
    <lineage>
        <taxon>Eukaryota</taxon>
        <taxon>Metazoa</taxon>
        <taxon>Ecdysozoa</taxon>
        <taxon>Arthropoda</taxon>
        <taxon>Crustacea</taxon>
        <taxon>Multicrustacea</taxon>
        <taxon>Malacostraca</taxon>
        <taxon>Eumalacostraca</taxon>
        <taxon>Peracarida</taxon>
        <taxon>Isopoda</taxon>
        <taxon>Oniscidea</taxon>
        <taxon>Crinocheta</taxon>
        <taxon>Armadillidiidae</taxon>
        <taxon>Armadillidium</taxon>
    </lineage>
</organism>
<dbReference type="GO" id="GO:0005789">
    <property type="term" value="C:endoplasmic reticulum membrane"/>
    <property type="evidence" value="ECO:0007669"/>
    <property type="project" value="UniProtKB-SubCell"/>
</dbReference>
<evidence type="ECO:0000256" key="12">
    <source>
        <dbReference type="ARBA" id="ARBA00023656"/>
    </source>
</evidence>
<feature type="transmembrane region" description="Helical" evidence="13">
    <location>
        <begin position="218"/>
        <end position="238"/>
    </location>
</feature>
<dbReference type="InterPro" id="IPR025770">
    <property type="entry name" value="PPMT_MeTrfase"/>
</dbReference>
<dbReference type="EMBL" id="SEYY01003500">
    <property type="protein sequence ID" value="KAB7504245.1"/>
    <property type="molecule type" value="Genomic_DNA"/>
</dbReference>
<dbReference type="AlphaFoldDB" id="A0A5N5TGG5"/>
<evidence type="ECO:0000313" key="14">
    <source>
        <dbReference type="EMBL" id="KAB7504245.1"/>
    </source>
</evidence>
<gene>
    <name evidence="14" type="primary">icmt</name>
    <name evidence="14" type="ORF">Anas_07438</name>
</gene>
<evidence type="ECO:0000313" key="15">
    <source>
        <dbReference type="Proteomes" id="UP000326759"/>
    </source>
</evidence>
<dbReference type="PROSITE" id="PS51564">
    <property type="entry name" value="SAM_ICMT"/>
    <property type="match status" value="1"/>
</dbReference>
<sequence length="291" mass="34355">MLKEISISIQGFLLGLGVVSYFFFECTHLYLPAAEWERENALIYCILFYICVNIFLFVLFRGDDWQVAVRACFIGNFFGIGIIISALPPWSYKLFGFYLIILSFFHFSEYLLTAITNPSNLSLDSFLLNHSVSYWVAACCSWIEFFLERWLLTSYKEYWYVSVIGIIICILGEITRKLAMITANTNFNHIVQVNREESHELVTWGIYRLFRHPSYVGWFWWSVGTQIVLLNPICFIGYAITSWYFFYVRVYFEEMMLIRFFGQKYVDYKRKVGTGLPFISGYYYKPVESPN</sequence>
<feature type="transmembrane region" description="Helical" evidence="13">
    <location>
        <begin position="158"/>
        <end position="175"/>
    </location>
</feature>
<proteinExistence type="inferred from homology"/>
<evidence type="ECO:0000256" key="1">
    <source>
        <dbReference type="ARBA" id="ARBA00001450"/>
    </source>
</evidence>
<dbReference type="EC" id="2.1.1.100" evidence="4 13"/>
<keyword evidence="7 13" id="KW-0949">S-adenosyl-L-methionine</keyword>
<comment type="subcellular location">
    <subcellularLocation>
        <location evidence="13">Endoplasmic reticulum membrane</location>
        <topology evidence="13">Multi-pass membrane protein</topology>
    </subcellularLocation>
    <subcellularLocation>
        <location evidence="2">Membrane</location>
        <topology evidence="2">Multi-pass membrane protein</topology>
    </subcellularLocation>
</comment>
<protein>
    <recommendedName>
        <fullName evidence="12 13">Protein-S-isoprenylcysteine O-methyltransferase</fullName>
        <ecNumber evidence="4 13">2.1.1.100</ecNumber>
    </recommendedName>
</protein>
<comment type="similarity">
    <text evidence="3 13">Belongs to the class VI-like SAM-binding methyltransferase superfamily. Isoprenylcysteine carboxyl methyltransferase family.</text>
</comment>
<dbReference type="Proteomes" id="UP000326759">
    <property type="component" value="Unassembled WGS sequence"/>
</dbReference>
<keyword evidence="8 13" id="KW-0812">Transmembrane</keyword>
<dbReference type="PANTHER" id="PTHR12714:SF9">
    <property type="entry name" value="PROTEIN-S-ISOPRENYLCYSTEINE O-METHYLTRANSFERASE"/>
    <property type="match status" value="1"/>
</dbReference>
<feature type="transmembrane region" description="Helical" evidence="13">
    <location>
        <begin position="132"/>
        <end position="152"/>
    </location>
</feature>